<dbReference type="InterPro" id="IPR008984">
    <property type="entry name" value="SMAD_FHA_dom_sf"/>
</dbReference>
<feature type="region of interest" description="Disordered" evidence="5">
    <location>
        <begin position="50"/>
        <end position="71"/>
    </location>
</feature>
<feature type="region of interest" description="Disordered" evidence="5">
    <location>
        <begin position="142"/>
        <end position="184"/>
    </location>
</feature>
<feature type="domain" description="PHD-type" evidence="7">
    <location>
        <begin position="81"/>
        <end position="131"/>
    </location>
</feature>
<feature type="compositionally biased region" description="Polar residues" evidence="5">
    <location>
        <begin position="142"/>
        <end position="155"/>
    </location>
</feature>
<dbReference type="SUPFAM" id="SSF49879">
    <property type="entry name" value="SMAD/FHA domain"/>
    <property type="match status" value="1"/>
</dbReference>
<dbReference type="PROSITE" id="PS01359">
    <property type="entry name" value="ZF_PHD_1"/>
    <property type="match status" value="1"/>
</dbReference>
<evidence type="ECO:0000256" key="3">
    <source>
        <dbReference type="ARBA" id="ARBA00022833"/>
    </source>
</evidence>
<feature type="region of interest" description="Disordered" evidence="5">
    <location>
        <begin position="504"/>
        <end position="535"/>
    </location>
</feature>
<evidence type="ECO:0000256" key="2">
    <source>
        <dbReference type="ARBA" id="ARBA00022771"/>
    </source>
</evidence>
<dbReference type="PANTHER" id="PTHR46309:SF1">
    <property type="entry name" value="PHD FINGER PROTEIN 12"/>
    <property type="match status" value="1"/>
</dbReference>
<name>A0A5K3FN91_MESCO</name>
<dbReference type="InterPro" id="IPR013083">
    <property type="entry name" value="Znf_RING/FYVE/PHD"/>
</dbReference>
<evidence type="ECO:0000256" key="5">
    <source>
        <dbReference type="SAM" id="MobiDB-lite"/>
    </source>
</evidence>
<dbReference type="Gene3D" id="3.30.40.10">
    <property type="entry name" value="Zinc/RING finger domain, C3HC4 (zinc finger)"/>
    <property type="match status" value="1"/>
</dbReference>
<evidence type="ECO:0000256" key="1">
    <source>
        <dbReference type="ARBA" id="ARBA00022723"/>
    </source>
</evidence>
<sequence>MMKMASSDPDGQRKVSLMPELHALFAPPTIESLGKKGLAGIPSVRRAKRQAETTVNGNSGSGARGLYKDDPSWRKPRANCHDYCDSCNCTEGDRLVCDRCPASFHLECLDPPLDAHEAPTGLWYCHRCTMLSKDEDDVSSTSSCRSTGLASSEGTQASSSRQASKRSEKQQSQSTAQSSNGISLRRVLNTRASHGWIPDHMSLNDLAGWLTTGRRTSSDQIDLKKSPISALWDVIHYSRFLNPKEFELPKDLVPGIKIPGSYKTLAERKAKPIIELENGQIPKPVRRCYNCARTCFHAALLPCDYCSACFHLECLDPPLSHFPPRSDRWMCPLHAEHTVDKYLVRSIRLSERIRAWNQLAVFSPSLPLNLRNTDLSDGASHDIQYKPEDETAVLSALMQYIQRGRLEAAAVDEVFGTTKSNHPSLSSQSVMRVVVPDAVKALYKNPVRRLPRLEECVRDPNPPPQNGIERAAAEPHQAPKDDQSLFVRGLLQFYFFPPSTTTGETAAGNVAVETSSSDRASSDEDSLPIMPNSSPPVEKVSALVSKIKEVLSEVDSFFPNSDDLPKELAECDYRLLSALVRHHVDLSRTNGFGGRSPSPPPPQHRLPSRAVLIPCAGTEGPVVPMPYRQLVVGTGPDCHLCLSNYQAPDRVRCPNISPLHASIFYDESSRHFELLNYSEFGSRVDSIPYRNDVAEKPAYQLELSELVHRVRGLIGSPGLDEKPGCSQPKRPRMAARNRHVSLHPLSPSSSSSSSGADCPCTSQDDVSDAGWEGAAVLHHGSLLQFGCYSFTFSLVDAANSPLDETQESR</sequence>
<feature type="region of interest" description="Disordered" evidence="5">
    <location>
        <begin position="455"/>
        <end position="479"/>
    </location>
</feature>
<accession>A0A5K3FN91</accession>
<dbReference type="SMART" id="SM00249">
    <property type="entry name" value="PHD"/>
    <property type="match status" value="2"/>
</dbReference>
<dbReference type="GO" id="GO:0070822">
    <property type="term" value="C:Sin3-type complex"/>
    <property type="evidence" value="ECO:0007669"/>
    <property type="project" value="TreeGrafter"/>
</dbReference>
<keyword evidence="1" id="KW-0479">Metal-binding</keyword>
<dbReference type="InterPro" id="IPR042163">
    <property type="entry name" value="PHF12"/>
</dbReference>
<dbReference type="GO" id="GO:0003714">
    <property type="term" value="F:transcription corepressor activity"/>
    <property type="evidence" value="ECO:0007669"/>
    <property type="project" value="InterPro"/>
</dbReference>
<feature type="compositionally biased region" description="Low complexity" evidence="5">
    <location>
        <begin position="742"/>
        <end position="754"/>
    </location>
</feature>
<dbReference type="InterPro" id="IPR019786">
    <property type="entry name" value="Zinc_finger_PHD-type_CS"/>
</dbReference>
<dbReference type="InterPro" id="IPR019787">
    <property type="entry name" value="Znf_PHD-finger"/>
</dbReference>
<keyword evidence="2 4" id="KW-0863">Zinc-finger</keyword>
<dbReference type="CDD" id="cd15534">
    <property type="entry name" value="PHD2_PHF12_Rco1"/>
    <property type="match status" value="1"/>
</dbReference>
<dbReference type="SUPFAM" id="SSF57903">
    <property type="entry name" value="FYVE/PHD zinc finger"/>
    <property type="match status" value="2"/>
</dbReference>
<proteinExistence type="predicted"/>
<dbReference type="InterPro" id="IPR000253">
    <property type="entry name" value="FHA_dom"/>
</dbReference>
<dbReference type="WBParaSite" id="MCU_009847-RC">
    <property type="protein sequence ID" value="MCU_009847-RC"/>
    <property type="gene ID" value="MCU_009847"/>
</dbReference>
<organism evidence="8">
    <name type="scientific">Mesocestoides corti</name>
    <name type="common">Flatworm</name>
    <dbReference type="NCBI Taxonomy" id="53468"/>
    <lineage>
        <taxon>Eukaryota</taxon>
        <taxon>Metazoa</taxon>
        <taxon>Spiralia</taxon>
        <taxon>Lophotrochozoa</taxon>
        <taxon>Platyhelminthes</taxon>
        <taxon>Cestoda</taxon>
        <taxon>Eucestoda</taxon>
        <taxon>Cyclophyllidea</taxon>
        <taxon>Mesocestoididae</taxon>
        <taxon>Mesocestoides</taxon>
    </lineage>
</organism>
<dbReference type="Gene3D" id="2.30.30.1150">
    <property type="match status" value="1"/>
</dbReference>
<dbReference type="Pfam" id="PF00628">
    <property type="entry name" value="PHD"/>
    <property type="match status" value="2"/>
</dbReference>
<evidence type="ECO:0000256" key="4">
    <source>
        <dbReference type="PROSITE-ProRule" id="PRU00146"/>
    </source>
</evidence>
<dbReference type="AlphaFoldDB" id="A0A5K3FN91"/>
<dbReference type="PROSITE" id="PS50006">
    <property type="entry name" value="FHA_DOMAIN"/>
    <property type="match status" value="1"/>
</dbReference>
<dbReference type="PROSITE" id="PS50016">
    <property type="entry name" value="ZF_PHD_2"/>
    <property type="match status" value="1"/>
</dbReference>
<dbReference type="InterPro" id="IPR001965">
    <property type="entry name" value="Znf_PHD"/>
</dbReference>
<dbReference type="GO" id="GO:0008270">
    <property type="term" value="F:zinc ion binding"/>
    <property type="evidence" value="ECO:0007669"/>
    <property type="project" value="UniProtKB-KW"/>
</dbReference>
<dbReference type="PANTHER" id="PTHR46309">
    <property type="entry name" value="PHD FINGER PROTEIN 12"/>
    <property type="match status" value="1"/>
</dbReference>
<feature type="domain" description="FHA" evidence="6">
    <location>
        <begin position="630"/>
        <end position="689"/>
    </location>
</feature>
<evidence type="ECO:0000259" key="6">
    <source>
        <dbReference type="PROSITE" id="PS50006"/>
    </source>
</evidence>
<dbReference type="GO" id="GO:0000122">
    <property type="term" value="P:negative regulation of transcription by RNA polymerase II"/>
    <property type="evidence" value="ECO:0007669"/>
    <property type="project" value="TreeGrafter"/>
</dbReference>
<protein>
    <submittedName>
        <fullName evidence="8">PHD-type domain-containing protein</fullName>
    </submittedName>
</protein>
<evidence type="ECO:0000313" key="8">
    <source>
        <dbReference type="WBParaSite" id="MCU_009847-RC"/>
    </source>
</evidence>
<feature type="region of interest" description="Disordered" evidence="5">
    <location>
        <begin position="742"/>
        <end position="762"/>
    </location>
</feature>
<keyword evidence="3" id="KW-0862">Zinc</keyword>
<reference evidence="8" key="1">
    <citation type="submission" date="2019-11" db="UniProtKB">
        <authorList>
            <consortium name="WormBaseParasite"/>
        </authorList>
    </citation>
    <scope>IDENTIFICATION</scope>
</reference>
<evidence type="ECO:0000259" key="7">
    <source>
        <dbReference type="PROSITE" id="PS50016"/>
    </source>
</evidence>
<dbReference type="InterPro" id="IPR011011">
    <property type="entry name" value="Znf_FYVE_PHD"/>
</dbReference>